<dbReference type="EMBL" id="QGKX02001290">
    <property type="protein sequence ID" value="KAF3535210.1"/>
    <property type="molecule type" value="Genomic_DNA"/>
</dbReference>
<organism evidence="1 2">
    <name type="scientific">Brassica cretica</name>
    <name type="common">Mustard</name>
    <dbReference type="NCBI Taxonomy" id="69181"/>
    <lineage>
        <taxon>Eukaryota</taxon>
        <taxon>Viridiplantae</taxon>
        <taxon>Streptophyta</taxon>
        <taxon>Embryophyta</taxon>
        <taxon>Tracheophyta</taxon>
        <taxon>Spermatophyta</taxon>
        <taxon>Magnoliopsida</taxon>
        <taxon>eudicotyledons</taxon>
        <taxon>Gunneridae</taxon>
        <taxon>Pentapetalae</taxon>
        <taxon>rosids</taxon>
        <taxon>malvids</taxon>
        <taxon>Brassicales</taxon>
        <taxon>Brassicaceae</taxon>
        <taxon>Brassiceae</taxon>
        <taxon>Brassica</taxon>
    </lineage>
</organism>
<name>A0A8S9Q1K6_BRACR</name>
<dbReference type="Proteomes" id="UP000712600">
    <property type="component" value="Unassembled WGS sequence"/>
</dbReference>
<evidence type="ECO:0000313" key="2">
    <source>
        <dbReference type="Proteomes" id="UP000712600"/>
    </source>
</evidence>
<gene>
    <name evidence="1" type="ORF">F2Q69_00024025</name>
</gene>
<protein>
    <submittedName>
        <fullName evidence="1">Uncharacterized protein</fullName>
    </submittedName>
</protein>
<reference evidence="1" key="1">
    <citation type="submission" date="2019-12" db="EMBL/GenBank/DDBJ databases">
        <title>Genome sequencing and annotation of Brassica cretica.</title>
        <authorList>
            <person name="Studholme D.J."/>
            <person name="Sarris P."/>
        </authorList>
    </citation>
    <scope>NUCLEOTIDE SEQUENCE</scope>
    <source>
        <strain evidence="1">PFS-109/04</strain>
        <tissue evidence="1">Leaf</tissue>
    </source>
</reference>
<comment type="caution">
    <text evidence="1">The sequence shown here is derived from an EMBL/GenBank/DDBJ whole genome shotgun (WGS) entry which is preliminary data.</text>
</comment>
<accession>A0A8S9Q1K6</accession>
<evidence type="ECO:0000313" key="1">
    <source>
        <dbReference type="EMBL" id="KAF3535210.1"/>
    </source>
</evidence>
<dbReference type="AlphaFoldDB" id="A0A8S9Q1K6"/>
<sequence>MGIDLGEIGYSKITVRAAAVRLEPSRRGLGCPNQVKLNVLPRGEIGYPKITVRAAAVRLEPSQRGLGCPNQVKLNVLPRGGHFTRTRTEITKYPNGY</sequence>
<proteinExistence type="predicted"/>